<organism evidence="1 2">
    <name type="scientific">Jiangella alba</name>
    <dbReference type="NCBI Taxonomy" id="561176"/>
    <lineage>
        <taxon>Bacteria</taxon>
        <taxon>Bacillati</taxon>
        <taxon>Actinomycetota</taxon>
        <taxon>Actinomycetes</taxon>
        <taxon>Jiangellales</taxon>
        <taxon>Jiangellaceae</taxon>
        <taxon>Jiangella</taxon>
    </lineage>
</organism>
<evidence type="ECO:0000313" key="1">
    <source>
        <dbReference type="EMBL" id="SEE88018.1"/>
    </source>
</evidence>
<keyword evidence="2" id="KW-1185">Reference proteome</keyword>
<dbReference type="SUPFAM" id="SSF54593">
    <property type="entry name" value="Glyoxalase/Bleomycin resistance protein/Dihydroxybiphenyl dioxygenase"/>
    <property type="match status" value="1"/>
</dbReference>
<dbReference type="EMBL" id="FNUC01000003">
    <property type="protein sequence ID" value="SEE88018.1"/>
    <property type="molecule type" value="Genomic_DNA"/>
</dbReference>
<dbReference type="OrthoDB" id="5066780at2"/>
<dbReference type="Gene3D" id="3.10.180.10">
    <property type="entry name" value="2,3-Dihydroxybiphenyl 1,2-Dioxygenase, domain 1"/>
    <property type="match status" value="1"/>
</dbReference>
<proteinExistence type="predicted"/>
<evidence type="ECO:0000313" key="2">
    <source>
        <dbReference type="Proteomes" id="UP000181980"/>
    </source>
</evidence>
<evidence type="ECO:0008006" key="3">
    <source>
        <dbReference type="Google" id="ProtNLM"/>
    </source>
</evidence>
<dbReference type="RefSeq" id="WP_069111789.1">
    <property type="nucleotide sequence ID" value="NZ_FNUC01000003.1"/>
</dbReference>
<dbReference type="InterPro" id="IPR029068">
    <property type="entry name" value="Glyas_Bleomycin-R_OHBP_Dase"/>
</dbReference>
<protein>
    <recommendedName>
        <fullName evidence="3">VOC domain-containing protein</fullName>
    </recommendedName>
</protein>
<accession>A0A1H5MHT9</accession>
<dbReference type="Proteomes" id="UP000181980">
    <property type="component" value="Unassembled WGS sequence"/>
</dbReference>
<dbReference type="STRING" id="561176.SAMN04488561_3136"/>
<gene>
    <name evidence="1" type="ORF">SAMN04488561_3136</name>
</gene>
<name>A0A1H5MHT9_9ACTN</name>
<reference evidence="2" key="1">
    <citation type="submission" date="2016-10" db="EMBL/GenBank/DDBJ databases">
        <authorList>
            <person name="Varghese N."/>
            <person name="Submissions S."/>
        </authorList>
    </citation>
    <scope>NUCLEOTIDE SEQUENCE [LARGE SCALE GENOMIC DNA]</scope>
    <source>
        <strain evidence="2">DSM 45237</strain>
    </source>
</reference>
<sequence>MTDYYNAFEISPVPEPADDAVVPEIYRGIYGMPMFLTVPTADLAASVDFWTRGLGFVDLFTVPGQVTHLRRWAFQDVLLMPGEPATGAPAATVSFSCVLSQLDGIARDCAAALPGSTGDPAPTPWNTVDLHVVTPERTHVVMTAARPWDPESAEAELLRAVGIEHPSA</sequence>
<dbReference type="AlphaFoldDB" id="A0A1H5MHT9"/>